<sequence length="113" mass="11778">MSETAFGAMALPGQASQLRGAGLLQVLYTRAESDYPGINVAFLVDPGSNPNYLAVLVENEDADGDLAAVELKQALFSIRLTSGGSGKVLTADSVTPAGWKPGMTYRSLVNCKA</sequence>
<dbReference type="PANTHER" id="PTHR31692:SF56">
    <property type="entry name" value="EXPANSIN-B2-RELATED"/>
    <property type="match status" value="1"/>
</dbReference>
<dbReference type="Gene3D" id="2.60.40.760">
    <property type="entry name" value="Expansin, cellulose-binding-like domain"/>
    <property type="match status" value="2"/>
</dbReference>
<dbReference type="InterPro" id="IPR036908">
    <property type="entry name" value="RlpA-like_sf"/>
</dbReference>
<dbReference type="SUPFAM" id="SSF49590">
    <property type="entry name" value="PHL pollen allergen"/>
    <property type="match status" value="1"/>
</dbReference>
<protein>
    <recommendedName>
        <fullName evidence="3">Expansin-like CBD domain-containing protein</fullName>
    </recommendedName>
</protein>
<comment type="caution">
    <text evidence="4">The sequence shown here is derived from an EMBL/GenBank/DDBJ whole genome shotgun (WGS) entry which is preliminary data.</text>
</comment>
<evidence type="ECO:0000313" key="4">
    <source>
        <dbReference type="EMBL" id="KAJ8505340.1"/>
    </source>
</evidence>
<comment type="subcellular location">
    <subcellularLocation>
        <location evidence="1">Secreted</location>
    </subcellularLocation>
</comment>
<proteinExistence type="predicted"/>
<dbReference type="GO" id="GO:0005576">
    <property type="term" value="C:extracellular region"/>
    <property type="evidence" value="ECO:0007669"/>
    <property type="project" value="UniProtKB-SubCell"/>
</dbReference>
<gene>
    <name evidence="4" type="ORF">OPV22_006226</name>
</gene>
<dbReference type="PANTHER" id="PTHR31692">
    <property type="entry name" value="EXPANSIN-B3"/>
    <property type="match status" value="1"/>
</dbReference>
<dbReference type="InterPro" id="IPR007117">
    <property type="entry name" value="Expansin_CBD"/>
</dbReference>
<dbReference type="AlphaFoldDB" id="A0AAV8RQU3"/>
<dbReference type="Pfam" id="PF01357">
    <property type="entry name" value="Expansin_C"/>
    <property type="match status" value="1"/>
</dbReference>
<dbReference type="InterPro" id="IPR005795">
    <property type="entry name" value="LolPI"/>
</dbReference>
<keyword evidence="2" id="KW-0964">Secreted</keyword>
<reference evidence="4 5" key="1">
    <citation type="submission" date="2022-12" db="EMBL/GenBank/DDBJ databases">
        <title>Chromosome-scale assembly of the Ensete ventricosum genome.</title>
        <authorList>
            <person name="Dussert Y."/>
            <person name="Stocks J."/>
            <person name="Wendawek A."/>
            <person name="Woldeyes F."/>
            <person name="Nichols R.A."/>
            <person name="Borrell J.S."/>
        </authorList>
    </citation>
    <scope>NUCLEOTIDE SEQUENCE [LARGE SCALE GENOMIC DNA]</scope>
    <source>
        <strain evidence="5">cv. Maze</strain>
        <tissue evidence="4">Seeds</tissue>
    </source>
</reference>
<dbReference type="PROSITE" id="PS50843">
    <property type="entry name" value="EXPANSIN_CBD"/>
    <property type="match status" value="1"/>
</dbReference>
<evidence type="ECO:0000259" key="3">
    <source>
        <dbReference type="PROSITE" id="PS50843"/>
    </source>
</evidence>
<dbReference type="SUPFAM" id="SSF50685">
    <property type="entry name" value="Barwin-like endoglucanases"/>
    <property type="match status" value="1"/>
</dbReference>
<dbReference type="EMBL" id="JAQQAF010000002">
    <property type="protein sequence ID" value="KAJ8505340.1"/>
    <property type="molecule type" value="Genomic_DNA"/>
</dbReference>
<feature type="domain" description="Expansin-like CBD" evidence="3">
    <location>
        <begin position="20"/>
        <end position="107"/>
    </location>
</feature>
<evidence type="ECO:0000256" key="2">
    <source>
        <dbReference type="ARBA" id="ARBA00022525"/>
    </source>
</evidence>
<name>A0AAV8RQU3_ENSVE</name>
<organism evidence="4 5">
    <name type="scientific">Ensete ventricosum</name>
    <name type="common">Abyssinian banana</name>
    <name type="synonym">Musa ensete</name>
    <dbReference type="NCBI Taxonomy" id="4639"/>
    <lineage>
        <taxon>Eukaryota</taxon>
        <taxon>Viridiplantae</taxon>
        <taxon>Streptophyta</taxon>
        <taxon>Embryophyta</taxon>
        <taxon>Tracheophyta</taxon>
        <taxon>Spermatophyta</taxon>
        <taxon>Magnoliopsida</taxon>
        <taxon>Liliopsida</taxon>
        <taxon>Zingiberales</taxon>
        <taxon>Musaceae</taxon>
        <taxon>Ensete</taxon>
    </lineage>
</organism>
<dbReference type="Proteomes" id="UP001222027">
    <property type="component" value="Unassembled WGS sequence"/>
</dbReference>
<accession>A0AAV8RQU3</accession>
<keyword evidence="5" id="KW-1185">Reference proteome</keyword>
<evidence type="ECO:0000313" key="5">
    <source>
        <dbReference type="Proteomes" id="UP001222027"/>
    </source>
</evidence>
<dbReference type="PRINTS" id="PR00829">
    <property type="entry name" value="LOLP1ALLERGN"/>
</dbReference>
<evidence type="ECO:0000256" key="1">
    <source>
        <dbReference type="ARBA" id="ARBA00004613"/>
    </source>
</evidence>
<dbReference type="InterPro" id="IPR036749">
    <property type="entry name" value="Expansin_CBD_sf"/>
</dbReference>